<reference evidence="3" key="1">
    <citation type="journal article" date="2019" name="Int. J. Syst. Evol. Microbiol.">
        <title>The Global Catalogue of Microorganisms (GCM) 10K type strain sequencing project: providing services to taxonomists for standard genome sequencing and annotation.</title>
        <authorList>
            <consortium name="The Broad Institute Genomics Platform"/>
            <consortium name="The Broad Institute Genome Sequencing Center for Infectious Disease"/>
            <person name="Wu L."/>
            <person name="Ma J."/>
        </authorList>
    </citation>
    <scope>NUCLEOTIDE SEQUENCE [LARGE SCALE GENOMIC DNA]</scope>
    <source>
        <strain evidence="3">CGMCC 1.15339</strain>
    </source>
</reference>
<dbReference type="InterPro" id="IPR011856">
    <property type="entry name" value="tRNA_endonuc-like_dom_sf"/>
</dbReference>
<dbReference type="SUPFAM" id="SSF52980">
    <property type="entry name" value="Restriction endonuclease-like"/>
    <property type="match status" value="1"/>
</dbReference>
<dbReference type="Gene3D" id="3.40.1350.10">
    <property type="match status" value="1"/>
</dbReference>
<protein>
    <recommendedName>
        <fullName evidence="1">Restriction endonuclease type IV Mrr domain-containing protein</fullName>
    </recommendedName>
</protein>
<dbReference type="InterPro" id="IPR011335">
    <property type="entry name" value="Restrct_endonuc-II-like"/>
</dbReference>
<dbReference type="Proteomes" id="UP000617555">
    <property type="component" value="Unassembled WGS sequence"/>
</dbReference>
<dbReference type="InterPro" id="IPR007560">
    <property type="entry name" value="Restrct_endonuc_IV_Mrr"/>
</dbReference>
<proteinExistence type="predicted"/>
<evidence type="ECO:0000259" key="1">
    <source>
        <dbReference type="Pfam" id="PF04471"/>
    </source>
</evidence>
<dbReference type="RefSeq" id="WP_188740894.1">
    <property type="nucleotide sequence ID" value="NZ_BMII01000044.1"/>
</dbReference>
<name>A0ABQ1JPS2_9GAMM</name>
<dbReference type="EMBL" id="BMII01000044">
    <property type="protein sequence ID" value="GGB74203.1"/>
    <property type="molecule type" value="Genomic_DNA"/>
</dbReference>
<accession>A0ABQ1JPS2</accession>
<keyword evidence="3" id="KW-1185">Reference proteome</keyword>
<dbReference type="Pfam" id="PF04471">
    <property type="entry name" value="Mrr_cat"/>
    <property type="match status" value="1"/>
</dbReference>
<feature type="domain" description="Restriction endonuclease type IV Mrr" evidence="1">
    <location>
        <begin position="188"/>
        <end position="294"/>
    </location>
</feature>
<sequence>MLSFFKTIFNPYSIDKFHELRDVIIHNCSNETWFKNSFSSPDVLYKPSHDGGDAWADSKQTYIVNTMVMSDYIKKALIKNFLIENNYLDNLSLKKRQLVFRDSYGDINIDNWLKEAKVFSKKRETLIISYIIEKTPPVLKFALEKIENLQYFYGFDDVEQPLHEIVVEIIDDIEFDNITSDAVDSNLKITPYEYESVIANHLCDLGWVAYPTAGSGDQGADVVAEKHGLKFVFQCKLYSQPVGNKAVQEVSSARDYYEAFGAVVVTNNDYTKSARQLADSQSIWLIHDSYLQEWSDIIDKMIQETDEDD</sequence>
<dbReference type="PANTHER" id="PTHR30015">
    <property type="entry name" value="MRR RESTRICTION SYSTEM PROTEIN"/>
    <property type="match status" value="1"/>
</dbReference>
<evidence type="ECO:0000313" key="3">
    <source>
        <dbReference type="Proteomes" id="UP000617555"/>
    </source>
</evidence>
<gene>
    <name evidence="2" type="ORF">GCM10011607_38270</name>
</gene>
<dbReference type="InterPro" id="IPR052906">
    <property type="entry name" value="Type_IV_Methyl-Rstrct_Enzyme"/>
</dbReference>
<evidence type="ECO:0000313" key="2">
    <source>
        <dbReference type="EMBL" id="GGB74203.1"/>
    </source>
</evidence>
<comment type="caution">
    <text evidence="2">The sequence shown here is derived from an EMBL/GenBank/DDBJ whole genome shotgun (WGS) entry which is preliminary data.</text>
</comment>
<dbReference type="PANTHER" id="PTHR30015:SF6">
    <property type="entry name" value="SLL1429 PROTEIN"/>
    <property type="match status" value="1"/>
</dbReference>
<organism evidence="2 3">
    <name type="scientific">Shewanella inventionis</name>
    <dbReference type="NCBI Taxonomy" id="1738770"/>
    <lineage>
        <taxon>Bacteria</taxon>
        <taxon>Pseudomonadati</taxon>
        <taxon>Pseudomonadota</taxon>
        <taxon>Gammaproteobacteria</taxon>
        <taxon>Alteromonadales</taxon>
        <taxon>Shewanellaceae</taxon>
        <taxon>Shewanella</taxon>
    </lineage>
</organism>